<accession>A0ABQ5V154</accession>
<reference evidence="1" key="1">
    <citation type="journal article" date="2014" name="Int. J. Syst. Evol. Microbiol.">
        <title>Complete genome of a new Firmicutes species belonging to the dominant human colonic microbiota ('Ruminococcus bicirculans') reveals two chromosomes and a selective capacity to utilize plant glucans.</title>
        <authorList>
            <consortium name="NISC Comparative Sequencing Program"/>
            <person name="Wegmann U."/>
            <person name="Louis P."/>
            <person name="Goesmann A."/>
            <person name="Henrissat B."/>
            <person name="Duncan S.H."/>
            <person name="Flint H.J."/>
        </authorList>
    </citation>
    <scope>NUCLEOTIDE SEQUENCE</scope>
    <source>
        <strain evidence="1">NBRC 108216</strain>
    </source>
</reference>
<comment type="caution">
    <text evidence="1">The sequence shown here is derived from an EMBL/GenBank/DDBJ whole genome shotgun (WGS) entry which is preliminary data.</text>
</comment>
<sequence length="66" mass="7502">MNRAQQVQMVLIENPLMTSSDVGRMLNISSNAVRSGVQATWGISFGDLRREVFEGHWQRINQEPQS</sequence>
<organism evidence="1 2">
    <name type="scientific">Algimonas porphyrae</name>
    <dbReference type="NCBI Taxonomy" id="1128113"/>
    <lineage>
        <taxon>Bacteria</taxon>
        <taxon>Pseudomonadati</taxon>
        <taxon>Pseudomonadota</taxon>
        <taxon>Alphaproteobacteria</taxon>
        <taxon>Maricaulales</taxon>
        <taxon>Robiginitomaculaceae</taxon>
        <taxon>Algimonas</taxon>
    </lineage>
</organism>
<evidence type="ECO:0000313" key="2">
    <source>
        <dbReference type="Proteomes" id="UP001161390"/>
    </source>
</evidence>
<name>A0ABQ5V154_9PROT</name>
<keyword evidence="2" id="KW-1185">Reference proteome</keyword>
<dbReference type="RefSeq" id="WP_284370886.1">
    <property type="nucleotide sequence ID" value="NZ_BSNJ01000002.1"/>
</dbReference>
<dbReference type="EMBL" id="BSNJ01000002">
    <property type="protein sequence ID" value="GLQ20375.1"/>
    <property type="molecule type" value="Genomic_DNA"/>
</dbReference>
<gene>
    <name evidence="1" type="ORF">GCM10007854_13300</name>
</gene>
<protein>
    <submittedName>
        <fullName evidence="1">Uncharacterized protein</fullName>
    </submittedName>
</protein>
<reference evidence="1" key="2">
    <citation type="submission" date="2023-01" db="EMBL/GenBank/DDBJ databases">
        <title>Draft genome sequence of Algimonas porphyrae strain NBRC 108216.</title>
        <authorList>
            <person name="Sun Q."/>
            <person name="Mori K."/>
        </authorList>
    </citation>
    <scope>NUCLEOTIDE SEQUENCE</scope>
    <source>
        <strain evidence="1">NBRC 108216</strain>
    </source>
</reference>
<dbReference type="Proteomes" id="UP001161390">
    <property type="component" value="Unassembled WGS sequence"/>
</dbReference>
<proteinExistence type="predicted"/>
<evidence type="ECO:0000313" key="1">
    <source>
        <dbReference type="EMBL" id="GLQ20375.1"/>
    </source>
</evidence>